<evidence type="ECO:0000313" key="2">
    <source>
        <dbReference type="EMBL" id="AOO79184.1"/>
    </source>
</evidence>
<dbReference type="PANTHER" id="PTHR48207">
    <property type="entry name" value="SUCCINATE--HYDROXYMETHYLGLUTARATE COA-TRANSFERASE"/>
    <property type="match status" value="1"/>
</dbReference>
<dbReference type="RefSeq" id="WP_069688409.1">
    <property type="nucleotide sequence ID" value="NZ_CP017147.1"/>
</dbReference>
<dbReference type="GO" id="GO:0008410">
    <property type="term" value="F:CoA-transferase activity"/>
    <property type="evidence" value="ECO:0007669"/>
    <property type="project" value="TreeGrafter"/>
</dbReference>
<dbReference type="SUPFAM" id="SSF89796">
    <property type="entry name" value="CoA-transferase family III (CaiB/BaiF)"/>
    <property type="match status" value="1"/>
</dbReference>
<dbReference type="Gene3D" id="3.30.1540.10">
    <property type="entry name" value="formyl-coa transferase, domain 3"/>
    <property type="match status" value="1"/>
</dbReference>
<keyword evidence="1" id="KW-0808">Transferase</keyword>
<dbReference type="PANTHER" id="PTHR48207:SF3">
    <property type="entry name" value="SUCCINATE--HYDROXYMETHYLGLUTARATE COA-TRANSFERASE"/>
    <property type="match status" value="1"/>
</dbReference>
<dbReference type="InterPro" id="IPR023606">
    <property type="entry name" value="CoA-Trfase_III_dom_1_sf"/>
</dbReference>
<sequence>MSASLDGVKVIDLSRYIAGPFCGQLLGDLGADVVKVERIDGGEEGRRVGETVEGDTLFFLSANRNKRGFAIDFRDKEGQALLRQLAATADILIENFRPGTMEAMGLGWDVLSALNPRLIMVRISGFGQEGPLAQHPCFDGAAQAQSGVMAMTGPAGGAPTMAGVFVCDYSTALYGVIGTLAALHARETSGRGQVVEATLMDSGMALMTTAIPERILFGREPERLGNRDRYLSPSHCFRSRDGIWIYIVAGNDVHFPRLAAAMGRPELAQDARFATFVARNANVAELEAIIDAWAAERDGEAVLEIIHAADIPCERVATIADVIANPQVVHRKQIVDVPHPVMGSVPFQAPAVRLHGTPTVIRRGAPGLGEHGAEILSDWLGMSTPEIERLQAAGTI</sequence>
<dbReference type="InterPro" id="IPR044855">
    <property type="entry name" value="CoA-Trfase_III_dom3_sf"/>
</dbReference>
<organism evidence="2 3">
    <name type="scientific">Bosea vaviloviae</name>
    <dbReference type="NCBI Taxonomy" id="1526658"/>
    <lineage>
        <taxon>Bacteria</taxon>
        <taxon>Pseudomonadati</taxon>
        <taxon>Pseudomonadota</taxon>
        <taxon>Alphaproteobacteria</taxon>
        <taxon>Hyphomicrobiales</taxon>
        <taxon>Boseaceae</taxon>
        <taxon>Bosea</taxon>
    </lineage>
</organism>
<dbReference type="AlphaFoldDB" id="A0A1D7TVP5"/>
<dbReference type="Proteomes" id="UP000094969">
    <property type="component" value="Chromosome"/>
</dbReference>
<accession>A0A1D7TVP5</accession>
<dbReference type="KEGG" id="bvv:BHK69_00550"/>
<keyword evidence="3" id="KW-1185">Reference proteome</keyword>
<dbReference type="InterPro" id="IPR003673">
    <property type="entry name" value="CoA-Trfase_fam_III"/>
</dbReference>
<dbReference type="STRING" id="1526658.BHK69_00550"/>
<evidence type="ECO:0008006" key="4">
    <source>
        <dbReference type="Google" id="ProtNLM"/>
    </source>
</evidence>
<dbReference type="InterPro" id="IPR050483">
    <property type="entry name" value="CoA-transferase_III_domain"/>
</dbReference>
<protein>
    <recommendedName>
        <fullName evidence="4">Acyl-CoA transferase</fullName>
    </recommendedName>
</protein>
<reference evidence="2 3" key="1">
    <citation type="journal article" date="2015" name="Antonie Van Leeuwenhoek">
        <title>Bosea vaviloviae sp. nov., a new species of slow-growing rhizobia isolated from nodules of the relict species Vavilovia formosa (Stev.) Fed.</title>
        <authorList>
            <person name="Safronova V.I."/>
            <person name="Kuznetsova I.G."/>
            <person name="Sazanova A.L."/>
            <person name="Kimeklis A.K."/>
            <person name="Belimov A.A."/>
            <person name="Andronov E.E."/>
            <person name="Pinaev A.G."/>
            <person name="Chizhevskaya E.P."/>
            <person name="Pukhaev A.R."/>
            <person name="Popov K.P."/>
            <person name="Willems A."/>
            <person name="Tikhonovich I.A."/>
        </authorList>
    </citation>
    <scope>NUCLEOTIDE SEQUENCE [LARGE SCALE GENOMIC DNA]</scope>
    <source>
        <strain evidence="2 3">Vaf18</strain>
    </source>
</reference>
<gene>
    <name evidence="2" type="ORF">BHK69_00550</name>
</gene>
<evidence type="ECO:0000313" key="3">
    <source>
        <dbReference type="Proteomes" id="UP000094969"/>
    </source>
</evidence>
<dbReference type="EMBL" id="CP017147">
    <property type="protein sequence ID" value="AOO79184.1"/>
    <property type="molecule type" value="Genomic_DNA"/>
</dbReference>
<evidence type="ECO:0000256" key="1">
    <source>
        <dbReference type="ARBA" id="ARBA00022679"/>
    </source>
</evidence>
<dbReference type="OrthoDB" id="5720311at2"/>
<name>A0A1D7TVP5_9HYPH</name>
<dbReference type="Pfam" id="PF02515">
    <property type="entry name" value="CoA_transf_3"/>
    <property type="match status" value="1"/>
</dbReference>
<dbReference type="Gene3D" id="3.40.50.10540">
    <property type="entry name" value="Crotonobetainyl-coa:carnitine coa-transferase, domain 1"/>
    <property type="match status" value="1"/>
</dbReference>
<proteinExistence type="predicted"/>